<organism evidence="2 3">
    <name type="scientific">Arthrobacter globiformis</name>
    <dbReference type="NCBI Taxonomy" id="1665"/>
    <lineage>
        <taxon>Bacteria</taxon>
        <taxon>Bacillati</taxon>
        <taxon>Actinomycetota</taxon>
        <taxon>Actinomycetes</taxon>
        <taxon>Micrococcales</taxon>
        <taxon>Micrococcaceae</taxon>
        <taxon>Arthrobacter</taxon>
    </lineage>
</organism>
<dbReference type="AlphaFoldDB" id="A0A328HGZ2"/>
<gene>
    <name evidence="2" type="ORF">DBZ45_07145</name>
</gene>
<name>A0A328HGZ2_ARTGO</name>
<dbReference type="EMBL" id="QLNP01000064">
    <property type="protein sequence ID" value="RAM37899.1"/>
    <property type="molecule type" value="Genomic_DNA"/>
</dbReference>
<evidence type="ECO:0000313" key="3">
    <source>
        <dbReference type="Proteomes" id="UP000249166"/>
    </source>
</evidence>
<accession>A0A328HGZ2</accession>
<protein>
    <submittedName>
        <fullName evidence="2">Uncharacterized protein</fullName>
    </submittedName>
</protein>
<comment type="caution">
    <text evidence="2">The sequence shown here is derived from an EMBL/GenBank/DDBJ whole genome shotgun (WGS) entry which is preliminary data.</text>
</comment>
<sequence>MMPRASFRLFRTGLIGSLIIGFAAGGHLAGGGQLPTAAILAALFAVTLVPVAALTRFRLSAPALVSLLGAGQLWLHWALYALGGAGAAAPESAALMQGHSGHAGALGPAAMTPDVLAAAGSAAAGSVHSAASDGVMFAAHAVATLCTAVLLAHGERVLSALASWLQPLIRRPEPAVIVPARVPAPFPTPVNLPRIRAGVCLPTRRGPPVPLAA</sequence>
<feature type="transmembrane region" description="Helical" evidence="1">
    <location>
        <begin position="12"/>
        <end position="30"/>
    </location>
</feature>
<dbReference type="RefSeq" id="WP_111903231.1">
    <property type="nucleotide sequence ID" value="NZ_QLNP01000064.1"/>
</dbReference>
<dbReference type="OrthoDB" id="4950287at2"/>
<keyword evidence="1" id="KW-0812">Transmembrane</keyword>
<keyword evidence="1" id="KW-1133">Transmembrane helix</keyword>
<feature type="transmembrane region" description="Helical" evidence="1">
    <location>
        <begin position="36"/>
        <end position="54"/>
    </location>
</feature>
<dbReference type="Proteomes" id="UP000249166">
    <property type="component" value="Unassembled WGS sequence"/>
</dbReference>
<evidence type="ECO:0000256" key="1">
    <source>
        <dbReference type="SAM" id="Phobius"/>
    </source>
</evidence>
<reference evidence="2 3" key="1">
    <citation type="submission" date="2018-04" db="EMBL/GenBank/DDBJ databases">
        <title>Bacteria isolated from cave deposits of Manipur.</title>
        <authorList>
            <person name="Sahoo D."/>
            <person name="Sarangthem I."/>
            <person name="Nandeibam J."/>
        </authorList>
    </citation>
    <scope>NUCLEOTIDE SEQUENCE [LARGE SCALE GENOMIC DNA]</scope>
    <source>
        <strain evidence="3">mrc11</strain>
    </source>
</reference>
<proteinExistence type="predicted"/>
<evidence type="ECO:0000313" key="2">
    <source>
        <dbReference type="EMBL" id="RAM37899.1"/>
    </source>
</evidence>
<keyword evidence="1" id="KW-0472">Membrane</keyword>